<dbReference type="AlphaFoldDB" id="A0A4Y5YQ24"/>
<dbReference type="OrthoDB" id="9815506at2"/>
<sequence length="316" mass="33803">MGGPEMVRNCEIVGWGTSLPSRVVRFGEETRYRIDDDVSHLDMLAEACERALAHADITANDVDLVLGASAAGIQPIPCTAALVLERLTLTGHAAAFDVNSTCTSFITALDIASRYLDAGDHETILVFAGDVGTRFLNPEQRESFELFSDAGAAVVLRRSADADRGVIASAQRTWPAYAHDTEIRGGLSGSPAQAYAAGDPADYLFDMNGRRALLGMMRVLPEFFDTFHRSSGVSYDEVALWVPHQASAALGPMLDRLGIPVERRVDEVREFGNMVSSSVPFMLARALESGRVGAGDTVILCGTAAGLTANVLALRL</sequence>
<dbReference type="Pfam" id="PF08541">
    <property type="entry name" value="ACP_syn_III_C"/>
    <property type="match status" value="1"/>
</dbReference>
<feature type="domain" description="Beta-ketoacyl-[acyl-carrier-protein] synthase III C-terminal" evidence="3">
    <location>
        <begin position="230"/>
        <end position="315"/>
    </location>
</feature>
<dbReference type="InterPro" id="IPR013747">
    <property type="entry name" value="ACP_syn_III_C"/>
</dbReference>
<dbReference type="GO" id="GO:0004315">
    <property type="term" value="F:3-oxoacyl-[acyl-carrier-protein] synthase activity"/>
    <property type="evidence" value="ECO:0007669"/>
    <property type="project" value="InterPro"/>
</dbReference>
<name>A0A4Y5YQ24_9MICO</name>
<dbReference type="Pfam" id="PF08545">
    <property type="entry name" value="ACP_syn_III"/>
    <property type="match status" value="1"/>
</dbReference>
<gene>
    <name evidence="5" type="ORF">FIV50_09285</name>
</gene>
<dbReference type="EMBL" id="CP041040">
    <property type="protein sequence ID" value="QDE34961.1"/>
    <property type="molecule type" value="Genomic_DNA"/>
</dbReference>
<dbReference type="InterPro" id="IPR016039">
    <property type="entry name" value="Thiolase-like"/>
</dbReference>
<dbReference type="GO" id="GO:0006633">
    <property type="term" value="P:fatty acid biosynthetic process"/>
    <property type="evidence" value="ECO:0007669"/>
    <property type="project" value="InterPro"/>
</dbReference>
<evidence type="ECO:0000256" key="2">
    <source>
        <dbReference type="ARBA" id="ARBA00023315"/>
    </source>
</evidence>
<dbReference type="SUPFAM" id="SSF53901">
    <property type="entry name" value="Thiolase-like"/>
    <property type="match status" value="1"/>
</dbReference>
<evidence type="ECO:0000313" key="6">
    <source>
        <dbReference type="Proteomes" id="UP000316125"/>
    </source>
</evidence>
<evidence type="ECO:0000256" key="1">
    <source>
        <dbReference type="ARBA" id="ARBA00022679"/>
    </source>
</evidence>
<protein>
    <submittedName>
        <fullName evidence="5">3-oxoacyl-ACP synthase III family protein</fullName>
    </submittedName>
</protein>
<proteinExistence type="predicted"/>
<evidence type="ECO:0000259" key="3">
    <source>
        <dbReference type="Pfam" id="PF08541"/>
    </source>
</evidence>
<evidence type="ECO:0000259" key="4">
    <source>
        <dbReference type="Pfam" id="PF08545"/>
    </source>
</evidence>
<keyword evidence="2" id="KW-0012">Acyltransferase</keyword>
<reference evidence="5 6" key="1">
    <citation type="submission" date="2019-06" db="EMBL/GenBank/DDBJ databases">
        <title>Complete genome of Microbacterium foliorum M2.</title>
        <authorList>
            <person name="Cao G."/>
        </authorList>
    </citation>
    <scope>NUCLEOTIDE SEQUENCE [LARGE SCALE GENOMIC DNA]</scope>
    <source>
        <strain evidence="5 6">M2</strain>
    </source>
</reference>
<evidence type="ECO:0000313" key="5">
    <source>
        <dbReference type="EMBL" id="QDE34961.1"/>
    </source>
</evidence>
<dbReference type="CDD" id="cd00830">
    <property type="entry name" value="KAS_III"/>
    <property type="match status" value="1"/>
</dbReference>
<feature type="domain" description="Beta-ketoacyl-[acyl-carrier-protein] synthase III N-terminal" evidence="4">
    <location>
        <begin position="96"/>
        <end position="172"/>
    </location>
</feature>
<dbReference type="PANTHER" id="PTHR34069">
    <property type="entry name" value="3-OXOACYL-[ACYL-CARRIER-PROTEIN] SYNTHASE 3"/>
    <property type="match status" value="1"/>
</dbReference>
<dbReference type="PANTHER" id="PTHR34069:SF2">
    <property type="entry name" value="BETA-KETOACYL-[ACYL-CARRIER-PROTEIN] SYNTHASE III"/>
    <property type="match status" value="1"/>
</dbReference>
<keyword evidence="1" id="KW-0808">Transferase</keyword>
<accession>A0A4Y5YQ24</accession>
<organism evidence="5 6">
    <name type="scientific">Microbacterium foliorum</name>
    <dbReference type="NCBI Taxonomy" id="104336"/>
    <lineage>
        <taxon>Bacteria</taxon>
        <taxon>Bacillati</taxon>
        <taxon>Actinomycetota</taxon>
        <taxon>Actinomycetes</taxon>
        <taxon>Micrococcales</taxon>
        <taxon>Microbacteriaceae</taxon>
        <taxon>Microbacterium</taxon>
    </lineage>
</organism>
<dbReference type="Proteomes" id="UP000316125">
    <property type="component" value="Chromosome"/>
</dbReference>
<dbReference type="Gene3D" id="3.40.47.10">
    <property type="match status" value="1"/>
</dbReference>
<dbReference type="GO" id="GO:0044550">
    <property type="term" value="P:secondary metabolite biosynthetic process"/>
    <property type="evidence" value="ECO:0007669"/>
    <property type="project" value="TreeGrafter"/>
</dbReference>
<dbReference type="InterPro" id="IPR013751">
    <property type="entry name" value="ACP_syn_III_N"/>
</dbReference>